<organism evidence="2 4">
    <name type="scientific">Didymodactylos carnosus</name>
    <dbReference type="NCBI Taxonomy" id="1234261"/>
    <lineage>
        <taxon>Eukaryota</taxon>
        <taxon>Metazoa</taxon>
        <taxon>Spiralia</taxon>
        <taxon>Gnathifera</taxon>
        <taxon>Rotifera</taxon>
        <taxon>Eurotatoria</taxon>
        <taxon>Bdelloidea</taxon>
        <taxon>Philodinida</taxon>
        <taxon>Philodinidae</taxon>
        <taxon>Didymodactylos</taxon>
    </lineage>
</organism>
<dbReference type="EMBL" id="CAJOBA010082253">
    <property type="protein sequence ID" value="CAF4447228.1"/>
    <property type="molecule type" value="Genomic_DNA"/>
</dbReference>
<evidence type="ECO:0000313" key="4">
    <source>
        <dbReference type="Proteomes" id="UP000677228"/>
    </source>
</evidence>
<evidence type="ECO:0000313" key="3">
    <source>
        <dbReference type="EMBL" id="CAF4447228.1"/>
    </source>
</evidence>
<dbReference type="Proteomes" id="UP000677228">
    <property type="component" value="Unassembled WGS sequence"/>
</dbReference>
<evidence type="ECO:0000313" key="2">
    <source>
        <dbReference type="EMBL" id="CAF1624945.1"/>
    </source>
</evidence>
<sequence length="96" mass="10747">MGNTNLPLGEENRAGYPFDQEPPLKYDVSGGGNGDEYRNIEPGPVRGPLPKPPKENVNPNSIALFTPKTQKVILYEMGITENELDRDFDNDPRYRA</sequence>
<comment type="caution">
    <text evidence="2">The sequence shown here is derived from an EMBL/GenBank/DDBJ whole genome shotgun (WGS) entry which is preliminary data.</text>
</comment>
<proteinExistence type="predicted"/>
<protein>
    <submittedName>
        <fullName evidence="2">Uncharacterized protein</fullName>
    </submittedName>
</protein>
<name>A0A8S2G512_9BILA</name>
<dbReference type="AlphaFoldDB" id="A0A8S2G512"/>
<gene>
    <name evidence="2" type="ORF">OVA965_LOCUS43402</name>
    <name evidence="3" type="ORF">TMI583_LOCUS45656</name>
</gene>
<evidence type="ECO:0000256" key="1">
    <source>
        <dbReference type="SAM" id="MobiDB-lite"/>
    </source>
</evidence>
<accession>A0A8S2G512</accession>
<dbReference type="Proteomes" id="UP000682733">
    <property type="component" value="Unassembled WGS sequence"/>
</dbReference>
<feature type="region of interest" description="Disordered" evidence="1">
    <location>
        <begin position="1"/>
        <end position="61"/>
    </location>
</feature>
<reference evidence="2" key="1">
    <citation type="submission" date="2021-02" db="EMBL/GenBank/DDBJ databases">
        <authorList>
            <person name="Nowell W R."/>
        </authorList>
    </citation>
    <scope>NUCLEOTIDE SEQUENCE</scope>
</reference>
<dbReference type="EMBL" id="CAJNOK010057081">
    <property type="protein sequence ID" value="CAF1624945.1"/>
    <property type="molecule type" value="Genomic_DNA"/>
</dbReference>